<organism evidence="2">
    <name type="scientific">freshwater metagenome</name>
    <dbReference type="NCBI Taxonomy" id="449393"/>
    <lineage>
        <taxon>unclassified sequences</taxon>
        <taxon>metagenomes</taxon>
        <taxon>ecological metagenomes</taxon>
    </lineage>
</organism>
<dbReference type="EMBL" id="CAFBND010000073">
    <property type="protein sequence ID" value="CAB4950054.1"/>
    <property type="molecule type" value="Genomic_DNA"/>
</dbReference>
<protein>
    <submittedName>
        <fullName evidence="2">Unannotated protein</fullName>
    </submittedName>
</protein>
<gene>
    <name evidence="2" type="ORF">UFOPK3752_01598</name>
    <name evidence="3" type="ORF">UFOPK4150_02398</name>
</gene>
<name>A0A6J7K751_9ZZZZ</name>
<sequence length="264" mass="28201">MALANTFPGLEAFALTRKPRWSMLVTLLIGASLAGSGCAAERGASSASSSADTPSVGTSITVSSSVGAGPPVDFIADVWVDNWFSLTVNGQAVGEDVEPITQERSFNSQTLEFTATYPLTLAVVSKDYMENASGLEYIGQSQQQIGDGGLIMQVREKASGRVVAVTSPEWRGLVIQRAPLNPDCVASSKPLVDCQSSTLVEPPEWTSPEFDDSQWPTATVYTAEQVGVKQGYEAISWDGSASLIWGPDLNVDNTILWRFSILRS</sequence>
<feature type="region of interest" description="Disordered" evidence="1">
    <location>
        <begin position="43"/>
        <end position="62"/>
    </location>
</feature>
<dbReference type="AlphaFoldDB" id="A0A6J7K751"/>
<dbReference type="Gene3D" id="2.60.120.260">
    <property type="entry name" value="Galactose-binding domain-like"/>
    <property type="match status" value="1"/>
</dbReference>
<dbReference type="EMBL" id="CAFBPU010000086">
    <property type="protein sequence ID" value="CAB5040843.1"/>
    <property type="molecule type" value="Genomic_DNA"/>
</dbReference>
<reference evidence="2" key="1">
    <citation type="submission" date="2020-05" db="EMBL/GenBank/DDBJ databases">
        <authorList>
            <person name="Chiriac C."/>
            <person name="Salcher M."/>
            <person name="Ghai R."/>
            <person name="Kavagutti S V."/>
        </authorList>
    </citation>
    <scope>NUCLEOTIDE SEQUENCE</scope>
</reference>
<proteinExistence type="predicted"/>
<accession>A0A6J7K751</accession>
<evidence type="ECO:0000313" key="2">
    <source>
        <dbReference type="EMBL" id="CAB4950054.1"/>
    </source>
</evidence>
<evidence type="ECO:0000313" key="3">
    <source>
        <dbReference type="EMBL" id="CAB5040843.1"/>
    </source>
</evidence>
<evidence type="ECO:0000256" key="1">
    <source>
        <dbReference type="SAM" id="MobiDB-lite"/>
    </source>
</evidence>